<evidence type="ECO:0000313" key="2">
    <source>
        <dbReference type="Proteomes" id="UP000029003"/>
    </source>
</evidence>
<protein>
    <submittedName>
        <fullName evidence="1">Uncharacterized protein</fullName>
    </submittedName>
</protein>
<organism evidence="1 2">
    <name type="scientific">Bifidobacterium thermacidophilum subsp. thermacidophilum</name>
    <dbReference type="NCBI Taxonomy" id="79262"/>
    <lineage>
        <taxon>Bacteria</taxon>
        <taxon>Bacillati</taxon>
        <taxon>Actinomycetota</taxon>
        <taxon>Actinomycetes</taxon>
        <taxon>Bifidobacteriales</taxon>
        <taxon>Bifidobacteriaceae</taxon>
        <taxon>Bifidobacterium</taxon>
    </lineage>
</organism>
<name>A0A087E4C2_9BIFI</name>
<evidence type="ECO:0000313" key="1">
    <source>
        <dbReference type="EMBL" id="KFJ02623.1"/>
    </source>
</evidence>
<accession>A0A087E4C2</accession>
<gene>
    <name evidence="1" type="ORF">THER5_1085</name>
</gene>
<sequence>MFCARAAGHDGGQCDPAHYCAAERSADAIVDCHRSWSPRPADPRLRQHTEALLQPYHTCDFHDDGCNRFAACKQIVALLISRHNARFVHDLLRNLGSCRRTVATFTRTRRGFLSFLVGSRAEEDGCHSCFGVLAATIPLFIVGRQALNSAVVRLSCCTAGGYRAVAGRERRLSRTDSCQSPARGNNLPSALSTLACSDENGSTRASSVRIPLL</sequence>
<dbReference type="EMBL" id="JGZT01000006">
    <property type="protein sequence ID" value="KFJ02623.1"/>
    <property type="molecule type" value="Genomic_DNA"/>
</dbReference>
<dbReference type="AlphaFoldDB" id="A0A087E4C2"/>
<proteinExistence type="predicted"/>
<reference evidence="1 2" key="1">
    <citation type="submission" date="2014-03" db="EMBL/GenBank/DDBJ databases">
        <title>Genomics of Bifidobacteria.</title>
        <authorList>
            <person name="Ventura M."/>
            <person name="Milani C."/>
            <person name="Lugli G.A."/>
        </authorList>
    </citation>
    <scope>NUCLEOTIDE SEQUENCE [LARGE SCALE GENOMIC DNA]</scope>
    <source>
        <strain evidence="1 2">LMG 21395</strain>
    </source>
</reference>
<dbReference type="Proteomes" id="UP000029003">
    <property type="component" value="Unassembled WGS sequence"/>
</dbReference>
<comment type="caution">
    <text evidence="1">The sequence shown here is derived from an EMBL/GenBank/DDBJ whole genome shotgun (WGS) entry which is preliminary data.</text>
</comment>